<protein>
    <submittedName>
        <fullName evidence="10">ABC transporter permease</fullName>
    </submittedName>
</protein>
<dbReference type="PANTHER" id="PTHR42929:SF1">
    <property type="entry name" value="INNER MEMBRANE ABC TRANSPORTER PERMEASE PROTEIN YDCU-RELATED"/>
    <property type="match status" value="1"/>
</dbReference>
<comment type="caution">
    <text evidence="10">The sequence shown here is derived from an EMBL/GenBank/DDBJ whole genome shotgun (WGS) entry which is preliminary data.</text>
</comment>
<dbReference type="EMBL" id="RPFW01000002">
    <property type="protein sequence ID" value="TVZ05088.1"/>
    <property type="molecule type" value="Genomic_DNA"/>
</dbReference>
<keyword evidence="5 8" id="KW-0812">Transmembrane</keyword>
<feature type="transmembrane region" description="Helical" evidence="8">
    <location>
        <begin position="214"/>
        <end position="236"/>
    </location>
</feature>
<keyword evidence="4" id="KW-1003">Cell membrane</keyword>
<sequence length="295" mass="32737">MTVAEKEPEVAAAPAATRRRRSFRPRYPAWLTAPSLLYYTVFFLGPMAILVAFSLATQQGFGSLRYGFDTSQYGQVTTSLYLTIFGRTLVMAAVGTLLTIAVGYPVAYWMARYLTTYKMLALLIIVVPFWTSFLIRTYALKIILDPNGYLARDLGINILYTKYAVAVGLVYNYLPLFILPVFASLERMDWSLIEAATDLGARPFTAFREITLRLTLPGVVTGALLVFIPMTGEYIIPNILSGGNYEFVGNVIGDQFNQAQNQPFGSALSISLMLALSVFVIIYILVATKEERFGA</sequence>
<keyword evidence="7 8" id="KW-0472">Membrane</keyword>
<feature type="transmembrane region" description="Helical" evidence="8">
    <location>
        <begin position="163"/>
        <end position="183"/>
    </location>
</feature>
<feature type="transmembrane region" description="Helical" evidence="8">
    <location>
        <begin position="29"/>
        <end position="56"/>
    </location>
</feature>
<keyword evidence="3 8" id="KW-0813">Transport</keyword>
<evidence type="ECO:0000259" key="9">
    <source>
        <dbReference type="PROSITE" id="PS50928"/>
    </source>
</evidence>
<evidence type="ECO:0000256" key="3">
    <source>
        <dbReference type="ARBA" id="ARBA00022448"/>
    </source>
</evidence>
<feature type="transmembrane region" description="Helical" evidence="8">
    <location>
        <begin position="84"/>
        <end position="107"/>
    </location>
</feature>
<evidence type="ECO:0000256" key="2">
    <source>
        <dbReference type="ARBA" id="ARBA00007069"/>
    </source>
</evidence>
<gene>
    <name evidence="10" type="ORF">EAS64_10765</name>
</gene>
<comment type="similarity">
    <text evidence="2">Belongs to the binding-protein-dependent transport system permease family. CysTW subfamily.</text>
</comment>
<evidence type="ECO:0000256" key="4">
    <source>
        <dbReference type="ARBA" id="ARBA00022475"/>
    </source>
</evidence>
<dbReference type="Gene3D" id="1.10.3720.10">
    <property type="entry name" value="MetI-like"/>
    <property type="match status" value="1"/>
</dbReference>
<dbReference type="InterPro" id="IPR000515">
    <property type="entry name" value="MetI-like"/>
</dbReference>
<feature type="domain" description="ABC transmembrane type-1" evidence="9">
    <location>
        <begin position="85"/>
        <end position="285"/>
    </location>
</feature>
<evidence type="ECO:0000256" key="5">
    <source>
        <dbReference type="ARBA" id="ARBA00022692"/>
    </source>
</evidence>
<dbReference type="AlphaFoldDB" id="A0A6P2C1L6"/>
<feature type="transmembrane region" description="Helical" evidence="8">
    <location>
        <begin position="264"/>
        <end position="286"/>
    </location>
</feature>
<accession>A0A6P2C1L6</accession>
<evidence type="ECO:0000256" key="7">
    <source>
        <dbReference type="ARBA" id="ARBA00023136"/>
    </source>
</evidence>
<comment type="subcellular location">
    <subcellularLocation>
        <location evidence="1 8">Cell membrane</location>
        <topology evidence="1 8">Multi-pass membrane protein</topology>
    </subcellularLocation>
</comment>
<dbReference type="OrthoDB" id="27542at2"/>
<dbReference type="Pfam" id="PF00528">
    <property type="entry name" value="BPD_transp_1"/>
    <property type="match status" value="1"/>
</dbReference>
<dbReference type="PANTHER" id="PTHR42929">
    <property type="entry name" value="INNER MEMBRANE ABC TRANSPORTER PERMEASE PROTEIN YDCU-RELATED-RELATED"/>
    <property type="match status" value="1"/>
</dbReference>
<evidence type="ECO:0000256" key="8">
    <source>
        <dbReference type="RuleBase" id="RU363032"/>
    </source>
</evidence>
<proteinExistence type="inferred from homology"/>
<dbReference type="GO" id="GO:0005886">
    <property type="term" value="C:plasma membrane"/>
    <property type="evidence" value="ECO:0007669"/>
    <property type="project" value="UniProtKB-SubCell"/>
</dbReference>
<dbReference type="CDD" id="cd06261">
    <property type="entry name" value="TM_PBP2"/>
    <property type="match status" value="1"/>
</dbReference>
<dbReference type="PROSITE" id="PS50928">
    <property type="entry name" value="ABC_TM1"/>
    <property type="match status" value="1"/>
</dbReference>
<reference evidence="10 11" key="1">
    <citation type="submission" date="2018-11" db="EMBL/GenBank/DDBJ databases">
        <title>Trebonia kvetii gen.nov., sp.nov., a novel acidophilic actinobacterium, and proposal of the new actinobacterial family Treboniaceae fam. nov.</title>
        <authorList>
            <person name="Rapoport D."/>
            <person name="Sagova-Mareckova M."/>
            <person name="Sedlacek I."/>
            <person name="Provaznik J."/>
            <person name="Kralova S."/>
            <person name="Pavlinic D."/>
            <person name="Benes V."/>
            <person name="Kopecky J."/>
        </authorList>
    </citation>
    <scope>NUCLEOTIDE SEQUENCE [LARGE SCALE GENOMIC DNA]</scope>
    <source>
        <strain evidence="10 11">15Tr583</strain>
    </source>
</reference>
<name>A0A6P2C1L6_9ACTN</name>
<feature type="transmembrane region" description="Helical" evidence="8">
    <location>
        <begin position="119"/>
        <end position="143"/>
    </location>
</feature>
<keyword evidence="6 8" id="KW-1133">Transmembrane helix</keyword>
<dbReference type="GO" id="GO:0055085">
    <property type="term" value="P:transmembrane transport"/>
    <property type="evidence" value="ECO:0007669"/>
    <property type="project" value="InterPro"/>
</dbReference>
<evidence type="ECO:0000313" key="10">
    <source>
        <dbReference type="EMBL" id="TVZ05088.1"/>
    </source>
</evidence>
<dbReference type="SUPFAM" id="SSF161098">
    <property type="entry name" value="MetI-like"/>
    <property type="match status" value="1"/>
</dbReference>
<evidence type="ECO:0000256" key="1">
    <source>
        <dbReference type="ARBA" id="ARBA00004651"/>
    </source>
</evidence>
<dbReference type="InterPro" id="IPR035906">
    <property type="entry name" value="MetI-like_sf"/>
</dbReference>
<keyword evidence="11" id="KW-1185">Reference proteome</keyword>
<dbReference type="Proteomes" id="UP000460272">
    <property type="component" value="Unassembled WGS sequence"/>
</dbReference>
<organism evidence="10 11">
    <name type="scientific">Trebonia kvetii</name>
    <dbReference type="NCBI Taxonomy" id="2480626"/>
    <lineage>
        <taxon>Bacteria</taxon>
        <taxon>Bacillati</taxon>
        <taxon>Actinomycetota</taxon>
        <taxon>Actinomycetes</taxon>
        <taxon>Streptosporangiales</taxon>
        <taxon>Treboniaceae</taxon>
        <taxon>Trebonia</taxon>
    </lineage>
</organism>
<evidence type="ECO:0000256" key="6">
    <source>
        <dbReference type="ARBA" id="ARBA00022989"/>
    </source>
</evidence>
<evidence type="ECO:0000313" key="11">
    <source>
        <dbReference type="Proteomes" id="UP000460272"/>
    </source>
</evidence>